<protein>
    <recommendedName>
        <fullName evidence="1">ABM domain-containing protein</fullName>
    </recommendedName>
</protein>
<dbReference type="EMBL" id="JADJEV010000003">
    <property type="protein sequence ID" value="MBK6973147.1"/>
    <property type="molecule type" value="Genomic_DNA"/>
</dbReference>
<dbReference type="InterPro" id="IPR011008">
    <property type="entry name" value="Dimeric_a/b-barrel"/>
</dbReference>
<dbReference type="SUPFAM" id="SSF54909">
    <property type="entry name" value="Dimeric alpha+beta barrel"/>
    <property type="match status" value="1"/>
</dbReference>
<proteinExistence type="predicted"/>
<evidence type="ECO:0000313" key="3">
    <source>
        <dbReference type="Proteomes" id="UP000807785"/>
    </source>
</evidence>
<reference evidence="2" key="1">
    <citation type="submission" date="2020-10" db="EMBL/GenBank/DDBJ databases">
        <title>Connecting structure to function with the recovery of over 1000 high-quality activated sludge metagenome-assembled genomes encoding full-length rRNA genes using long-read sequencing.</title>
        <authorList>
            <person name="Singleton C.M."/>
            <person name="Petriglieri F."/>
            <person name="Kristensen J.M."/>
            <person name="Kirkegaard R.H."/>
            <person name="Michaelsen T.Y."/>
            <person name="Andersen M.H."/>
            <person name="Karst S.M."/>
            <person name="Dueholm M.S."/>
            <person name="Nielsen P.H."/>
            <person name="Albertsen M."/>
        </authorList>
    </citation>
    <scope>NUCLEOTIDE SEQUENCE</scope>
    <source>
        <strain evidence="2">Bjer_18-Q3-R1-45_BAT3C.347</strain>
    </source>
</reference>
<dbReference type="Gene3D" id="3.30.70.100">
    <property type="match status" value="1"/>
</dbReference>
<sequence>MADTCCTLVPYFKVHPGKLGQFRALCDEFVAKTASEPKCLHYAFSFDVDNGVPPASQHEIDRRPC</sequence>
<gene>
    <name evidence="2" type="ORF">IPH26_09440</name>
</gene>
<comment type="caution">
    <text evidence="2">The sequence shown here is derived from an EMBL/GenBank/DDBJ whole genome shotgun (WGS) entry which is preliminary data.</text>
</comment>
<evidence type="ECO:0000313" key="2">
    <source>
        <dbReference type="EMBL" id="MBK6973147.1"/>
    </source>
</evidence>
<evidence type="ECO:0000259" key="1">
    <source>
        <dbReference type="Pfam" id="PF03992"/>
    </source>
</evidence>
<dbReference type="AlphaFoldDB" id="A0A9D7HKK2"/>
<dbReference type="Proteomes" id="UP000807785">
    <property type="component" value="Unassembled WGS sequence"/>
</dbReference>
<feature type="domain" description="ABM" evidence="1">
    <location>
        <begin position="9"/>
        <end position="50"/>
    </location>
</feature>
<accession>A0A9D7HKK2</accession>
<dbReference type="Pfam" id="PF03992">
    <property type="entry name" value="ABM"/>
    <property type="match status" value="1"/>
</dbReference>
<name>A0A9D7HKK2_9PROT</name>
<dbReference type="InterPro" id="IPR007138">
    <property type="entry name" value="ABM_dom"/>
</dbReference>
<organism evidence="2 3">
    <name type="scientific">Candidatus Methylophosphatis roskildensis</name>
    <dbReference type="NCBI Taxonomy" id="2899263"/>
    <lineage>
        <taxon>Bacteria</taxon>
        <taxon>Pseudomonadati</taxon>
        <taxon>Pseudomonadota</taxon>
        <taxon>Betaproteobacteria</taxon>
        <taxon>Nitrosomonadales</taxon>
        <taxon>Sterolibacteriaceae</taxon>
        <taxon>Candidatus Methylophosphatis</taxon>
    </lineage>
</organism>